<reference evidence="2 3" key="1">
    <citation type="submission" date="2020-07" db="EMBL/GenBank/DDBJ databases">
        <title>Halosimplex pelagicum sp. nov. and Halosimplex rubrum sp. nov., isolated from salted brown alga Laminaria, and emended description of the genus Halosimplex.</title>
        <authorList>
            <person name="Cui H."/>
        </authorList>
    </citation>
    <scope>NUCLEOTIDE SEQUENCE [LARGE SCALE GENOMIC DNA]</scope>
    <source>
        <strain evidence="2 3">R27</strain>
    </source>
</reference>
<keyword evidence="1" id="KW-0812">Transmembrane</keyword>
<dbReference type="OrthoDB" id="177006at2157"/>
<dbReference type="RefSeq" id="WP_179909875.1">
    <property type="nucleotide sequence ID" value="NZ_CP058910.1"/>
</dbReference>
<accession>A0A7D5T3A4</accession>
<keyword evidence="3" id="KW-1185">Reference proteome</keyword>
<evidence type="ECO:0000313" key="3">
    <source>
        <dbReference type="Proteomes" id="UP000509667"/>
    </source>
</evidence>
<proteinExistence type="predicted"/>
<dbReference type="AlphaFoldDB" id="A0A7D5T3A4"/>
<gene>
    <name evidence="2" type="ORF">HZS55_00800</name>
</gene>
<keyword evidence="1" id="KW-0472">Membrane</keyword>
<evidence type="ECO:0000256" key="1">
    <source>
        <dbReference type="SAM" id="Phobius"/>
    </source>
</evidence>
<dbReference type="GeneID" id="56076357"/>
<dbReference type="Proteomes" id="UP000509667">
    <property type="component" value="Chromosome"/>
</dbReference>
<feature type="transmembrane region" description="Helical" evidence="1">
    <location>
        <begin position="109"/>
        <end position="130"/>
    </location>
</feature>
<feature type="transmembrane region" description="Helical" evidence="1">
    <location>
        <begin position="53"/>
        <end position="73"/>
    </location>
</feature>
<dbReference type="KEGG" id="hrr:HZS55_00800"/>
<name>A0A7D5T3A4_9EURY</name>
<sequence length="143" mass="14372">MTSVRTALGHRVDPAPFTALVALGDLACIAAFVLLGVTVGHESIDPTANPGRVAAVVLTFAAGWAVTALLGGLYAAETYSSARRAVALTVPAWIGAALIAQALRATAVVPGGAAVTFFVVSVLVTLALLVPWRVAVSVLAPDG</sequence>
<organism evidence="2 3">
    <name type="scientific">Halosimplex rubrum</name>
    <dbReference type="NCBI Taxonomy" id="869889"/>
    <lineage>
        <taxon>Archaea</taxon>
        <taxon>Methanobacteriati</taxon>
        <taxon>Methanobacteriota</taxon>
        <taxon>Stenosarchaea group</taxon>
        <taxon>Halobacteria</taxon>
        <taxon>Halobacteriales</taxon>
        <taxon>Haloarculaceae</taxon>
        <taxon>Halosimplex</taxon>
    </lineage>
</organism>
<feature type="transmembrane region" description="Helical" evidence="1">
    <location>
        <begin position="20"/>
        <end position="41"/>
    </location>
</feature>
<dbReference type="EMBL" id="CP058910">
    <property type="protein sequence ID" value="QLH75929.1"/>
    <property type="molecule type" value="Genomic_DNA"/>
</dbReference>
<dbReference type="Pfam" id="PF11255">
    <property type="entry name" value="DUF3054"/>
    <property type="match status" value="1"/>
</dbReference>
<protein>
    <submittedName>
        <fullName evidence="2">DUF3054 domain-containing protein</fullName>
    </submittedName>
</protein>
<evidence type="ECO:0000313" key="2">
    <source>
        <dbReference type="EMBL" id="QLH75929.1"/>
    </source>
</evidence>
<dbReference type="InterPro" id="IPR021414">
    <property type="entry name" value="DUF3054"/>
</dbReference>
<keyword evidence="1" id="KW-1133">Transmembrane helix</keyword>